<evidence type="ECO:0000256" key="1">
    <source>
        <dbReference type="SAM" id="MobiDB-lite"/>
    </source>
</evidence>
<evidence type="ECO:0000313" key="4">
    <source>
        <dbReference type="Proteomes" id="UP000002669"/>
    </source>
</evidence>
<dbReference type="InterPro" id="IPR011993">
    <property type="entry name" value="PH-like_dom_sf"/>
</dbReference>
<dbReference type="eggNOG" id="KOG0864">
    <property type="taxonomic scope" value="Eukaryota"/>
</dbReference>
<feature type="region of interest" description="Disordered" evidence="1">
    <location>
        <begin position="223"/>
        <end position="251"/>
    </location>
</feature>
<dbReference type="GeneID" id="10031573"/>
<feature type="region of interest" description="Disordered" evidence="1">
    <location>
        <begin position="1"/>
        <end position="176"/>
    </location>
</feature>
<gene>
    <name evidence="3" type="ORF">MGYG_00346</name>
</gene>
<dbReference type="PANTHER" id="PTHR38697:SF1">
    <property type="entry name" value="NUCLEAR PORE COMPLEX PROTEIN SIMILAR TO S. CEREVISIAE NUP2 (EUROFUNG)"/>
    <property type="match status" value="1"/>
</dbReference>
<feature type="compositionally biased region" description="Polar residues" evidence="1">
    <location>
        <begin position="109"/>
        <end position="144"/>
    </location>
</feature>
<protein>
    <recommendedName>
        <fullName evidence="2">RanBD1 domain-containing protein</fullName>
    </recommendedName>
</protein>
<evidence type="ECO:0000313" key="3">
    <source>
        <dbReference type="EMBL" id="EFQ97305.1"/>
    </source>
</evidence>
<dbReference type="VEuPathDB" id="FungiDB:MGYG_00346"/>
<feature type="compositionally biased region" description="Polar residues" evidence="1">
    <location>
        <begin position="78"/>
        <end position="101"/>
    </location>
</feature>
<dbReference type="Gene3D" id="2.30.29.30">
    <property type="entry name" value="Pleckstrin-homology domain (PH domain)/Phosphotyrosine-binding domain (PTB)"/>
    <property type="match status" value="1"/>
</dbReference>
<dbReference type="PANTHER" id="PTHR38697">
    <property type="entry name" value="NUCLEAR PORE COMPLEX PROTEIN SIMILAR TO S. CEREVISIAE NUP2 (EUROFUNG)"/>
    <property type="match status" value="1"/>
</dbReference>
<dbReference type="InterPro" id="IPR000156">
    <property type="entry name" value="Ran_bind_dom"/>
</dbReference>
<dbReference type="STRING" id="535722.E5QZ73"/>
<organism evidence="4">
    <name type="scientific">Arthroderma gypseum (strain ATCC MYA-4604 / CBS 118893)</name>
    <name type="common">Microsporum gypseum</name>
    <dbReference type="NCBI Taxonomy" id="535722"/>
    <lineage>
        <taxon>Eukaryota</taxon>
        <taxon>Fungi</taxon>
        <taxon>Dikarya</taxon>
        <taxon>Ascomycota</taxon>
        <taxon>Pezizomycotina</taxon>
        <taxon>Eurotiomycetes</taxon>
        <taxon>Eurotiomycetidae</taxon>
        <taxon>Onygenales</taxon>
        <taxon>Arthrodermataceae</taxon>
        <taxon>Nannizzia</taxon>
    </lineage>
</organism>
<feature type="compositionally biased region" description="Basic residues" evidence="1">
    <location>
        <begin position="18"/>
        <end position="29"/>
    </location>
</feature>
<feature type="compositionally biased region" description="Low complexity" evidence="1">
    <location>
        <begin position="52"/>
        <end position="75"/>
    </location>
</feature>
<feature type="compositionally biased region" description="Polar residues" evidence="1">
    <location>
        <begin position="223"/>
        <end position="235"/>
    </location>
</feature>
<feature type="domain" description="RanBD1" evidence="2">
    <location>
        <begin position="319"/>
        <end position="428"/>
    </location>
</feature>
<dbReference type="SMART" id="SM00160">
    <property type="entry name" value="RanBD"/>
    <property type="match status" value="1"/>
</dbReference>
<proteinExistence type="predicted"/>
<dbReference type="InParanoid" id="E5QZ73"/>
<dbReference type="AlphaFoldDB" id="E5QZ73"/>
<dbReference type="SUPFAM" id="SSF50729">
    <property type="entry name" value="PH domain-like"/>
    <property type="match status" value="1"/>
</dbReference>
<feature type="region of interest" description="Disordered" evidence="1">
    <location>
        <begin position="286"/>
        <end position="324"/>
    </location>
</feature>
<dbReference type="EMBL" id="DS989822">
    <property type="protein sequence ID" value="EFQ97305.1"/>
    <property type="molecule type" value="Genomic_DNA"/>
</dbReference>
<dbReference type="RefSeq" id="XP_003176257.1">
    <property type="nucleotide sequence ID" value="XM_003176209.1"/>
</dbReference>
<name>E5QZ73_ARTGP</name>
<dbReference type="InterPro" id="IPR053074">
    <property type="entry name" value="NPC_Nucleoporin"/>
</dbReference>
<dbReference type="CDD" id="cd13170">
    <property type="entry name" value="RanBD_NUP50"/>
    <property type="match status" value="1"/>
</dbReference>
<dbReference type="OrthoDB" id="185618at2759"/>
<reference evidence="4" key="1">
    <citation type="journal article" date="2012" name="MBio">
        <title>Comparative genome analysis of Trichophyton rubrum and related dermatophytes reveals candidate genes involved in infection.</title>
        <authorList>
            <person name="Martinez D.A."/>
            <person name="Oliver B.G."/>
            <person name="Graeser Y."/>
            <person name="Goldberg J.M."/>
            <person name="Li W."/>
            <person name="Martinez-Rossi N.M."/>
            <person name="Monod M."/>
            <person name="Shelest E."/>
            <person name="Barton R.C."/>
            <person name="Birch E."/>
            <person name="Brakhage A.A."/>
            <person name="Chen Z."/>
            <person name="Gurr S.J."/>
            <person name="Heiman D."/>
            <person name="Heitman J."/>
            <person name="Kosti I."/>
            <person name="Rossi A."/>
            <person name="Saif S."/>
            <person name="Samalova M."/>
            <person name="Saunders C.W."/>
            <person name="Shea T."/>
            <person name="Summerbell R.C."/>
            <person name="Xu J."/>
            <person name="Young S."/>
            <person name="Zeng Q."/>
            <person name="Birren B.W."/>
            <person name="Cuomo C.A."/>
            <person name="White T.C."/>
        </authorList>
    </citation>
    <scope>NUCLEOTIDE SEQUENCE [LARGE SCALE GENOMIC DNA]</scope>
    <source>
        <strain evidence="4">ATCC MYA-4604 / CBS 118893</strain>
    </source>
</reference>
<dbReference type="Pfam" id="PF00638">
    <property type="entry name" value="Ran_BP1"/>
    <property type="match status" value="1"/>
</dbReference>
<dbReference type="Proteomes" id="UP000002669">
    <property type="component" value="Unassembled WGS sequence"/>
</dbReference>
<keyword evidence="4" id="KW-1185">Reference proteome</keyword>
<feature type="compositionally biased region" description="Polar residues" evidence="1">
    <location>
        <begin position="290"/>
        <end position="300"/>
    </location>
</feature>
<accession>E5QZ73</accession>
<feature type="compositionally biased region" description="Polar residues" evidence="1">
    <location>
        <begin position="40"/>
        <end position="50"/>
    </location>
</feature>
<dbReference type="HOGENOM" id="CLU_640876_0_0_1"/>
<sequence>MSSNEAPKRATAAQLANRKIKAARERRTRVGSPSVGLPQPSANPFSSVGTDTAAAAPTFSAPSGGFTFGQSQGFSRPATATGTSNNAPSASSSFESNQGNTPGAFKLFGNQTASAPPSFDFSSNNSQQVSNPFSNMNSNQNTGFQGFKGSMFNIPGSSQPENKKPENQPNGSGGFFGQASTQTSAPLFGATPTTSAPLFSSSAGPNMFGQTNNNNPPTNIFGSAPMTSPTKSTGGSEAMQMSPDGPKSTGGPGIFNVSAPAPRIYQTNLFHPFGWIHRKAGRIHRGNLRPAQSDTDATNDPSDETEKHSQADFTRSGPGEENEDAVFECRSRAYQLTEGKWEVKGVGVLRILKHRTNKKSRIILRADPSGSVVLNTNLMPEIDYKQNSNNVQFFVASESGFQQWMLRVKTKESAGELRDSMEQHKKRD</sequence>
<evidence type="ECO:0000259" key="2">
    <source>
        <dbReference type="PROSITE" id="PS50196"/>
    </source>
</evidence>
<dbReference type="PROSITE" id="PS50196">
    <property type="entry name" value="RANBD1"/>
    <property type="match status" value="1"/>
</dbReference>